<organism evidence="1 2">
    <name type="scientific">Pleurodeles waltl</name>
    <name type="common">Iberian ribbed newt</name>
    <dbReference type="NCBI Taxonomy" id="8319"/>
    <lineage>
        <taxon>Eukaryota</taxon>
        <taxon>Metazoa</taxon>
        <taxon>Chordata</taxon>
        <taxon>Craniata</taxon>
        <taxon>Vertebrata</taxon>
        <taxon>Euteleostomi</taxon>
        <taxon>Amphibia</taxon>
        <taxon>Batrachia</taxon>
        <taxon>Caudata</taxon>
        <taxon>Salamandroidea</taxon>
        <taxon>Salamandridae</taxon>
        <taxon>Pleurodelinae</taxon>
        <taxon>Pleurodeles</taxon>
    </lineage>
</organism>
<evidence type="ECO:0000313" key="2">
    <source>
        <dbReference type="Proteomes" id="UP001066276"/>
    </source>
</evidence>
<reference evidence="1" key="1">
    <citation type="journal article" date="2022" name="bioRxiv">
        <title>Sequencing and chromosome-scale assembly of the giantPleurodeles waltlgenome.</title>
        <authorList>
            <person name="Brown T."/>
            <person name="Elewa A."/>
            <person name="Iarovenko S."/>
            <person name="Subramanian E."/>
            <person name="Araus A.J."/>
            <person name="Petzold A."/>
            <person name="Susuki M."/>
            <person name="Suzuki K.-i.T."/>
            <person name="Hayashi T."/>
            <person name="Toyoda A."/>
            <person name="Oliveira C."/>
            <person name="Osipova E."/>
            <person name="Leigh N.D."/>
            <person name="Simon A."/>
            <person name="Yun M.H."/>
        </authorList>
    </citation>
    <scope>NUCLEOTIDE SEQUENCE</scope>
    <source>
        <strain evidence="1">20211129_DDA</strain>
        <tissue evidence="1">Liver</tissue>
    </source>
</reference>
<evidence type="ECO:0008006" key="3">
    <source>
        <dbReference type="Google" id="ProtNLM"/>
    </source>
</evidence>
<accession>A0AAV7M3I1</accession>
<protein>
    <recommendedName>
        <fullName evidence="3">Secreted protein</fullName>
    </recommendedName>
</protein>
<dbReference type="AlphaFoldDB" id="A0AAV7M3I1"/>
<name>A0AAV7M3I1_PLEWA</name>
<keyword evidence="2" id="KW-1185">Reference proteome</keyword>
<comment type="caution">
    <text evidence="1">The sequence shown here is derived from an EMBL/GenBank/DDBJ whole genome shotgun (WGS) entry which is preliminary data.</text>
</comment>
<gene>
    <name evidence="1" type="ORF">NDU88_002239</name>
</gene>
<sequence>MGMAQRVLSVLQTTVPAIMLMPLRELSLAQTAPDRNTSSPRLSQPGSLSRDIQVWGRHSIQVRLPPAVASKFYIPAGQGRNERCRILEREGAPNPNLAPKRPHVSCPRNTSRWAALHPQQLTSTQMSHCHTVGPPVHGPRPAAVIPVHRLCCRHVCSPTRSQPRLRAVSLCCSRGAEARPDNVVPSQASLSLLRGLRHSQRLPSSLSSRCRPQQCSRACAHASASRVHHLRLSQIPAATSQ</sequence>
<dbReference type="EMBL" id="JANPWB010000014">
    <property type="protein sequence ID" value="KAJ1097112.1"/>
    <property type="molecule type" value="Genomic_DNA"/>
</dbReference>
<evidence type="ECO:0000313" key="1">
    <source>
        <dbReference type="EMBL" id="KAJ1097112.1"/>
    </source>
</evidence>
<proteinExistence type="predicted"/>
<dbReference type="Proteomes" id="UP001066276">
    <property type="component" value="Chromosome 10"/>
</dbReference>